<feature type="compositionally biased region" description="Low complexity" evidence="1">
    <location>
        <begin position="167"/>
        <end position="182"/>
    </location>
</feature>
<sequence>MDDKADASSLFFHASRTSDASGEHPRRLAHLSASFRLHDAEIAFFNAVVGSLPAASDSFGHLKRAYDAQMRVPALVHRIARALDVGPDDTAAVDARLWNTLLALVQVRGHTWAERWDAVRVSLGLDPWASDDDEESYSMHELTHALQTPASPAHTAGPSAWTLFDAPSASHSPWSSPRSVSSDGAQDASDHRWMQRSASPMNLSEPRRAPLPTPASLAWTPRSVHGVSSRSQDSDVSDDELDAPYNWRTQRTLRTADAWGAARLLGRMLRRWYAALRAQHEAAVDAARAHDRCIVSQSLAAWRTATRQSQRRSTLAAAYADRALLRRAWGHWVRRWAALLDTRRAEHRAALRSAFYEVDTRRSHAIVAVAWTLWRQASDRRLAVAVCAMRTKHAAFAIWRARSEDARTLSERGTAIRRRRVQRVLRDVWARWTQQTKRRHALAVATEQHHMWQQHNAWTKWRTHLARIRALDVRADAWAGAATHLHLREALRRWQLRARAAYAVRAADAQIVQTAWQTWWVRFTERTVAWQDWQADAEARWARRRTEHTWAQWIQRTAYWERQAQYAARTHAMRMLWAAYTRWAARAHARREDALRADGAARLHTLRGAWRQWQAAHQAVRARRLRVALDVQVVGNAFQAWRLRAAQAQHWRTGAALLAAQTAARVQRTCLAHWLSRACARRGAFEDAAERADTQCVARALAHWRARCRTVRSHTDMADALRAAYDQDCARHALHTWVRAHRLGTLQTAWQAARDTRRRAVAWEQWRDALAHAALSYEEYATLAARRRWMLRRCFVHWLARTSVLPAVEHRRSTLQAHALRRWVDKLRARQREATARAFVRATVLRDALATWRAKCAYLAELRAVQGLHARARRTSDPHFRRRLAFVAPTARFS</sequence>
<evidence type="ECO:0000259" key="2">
    <source>
        <dbReference type="Pfam" id="PF08457"/>
    </source>
</evidence>
<feature type="domain" description="Sfi1 spindle body" evidence="2">
    <location>
        <begin position="354"/>
        <end position="737"/>
    </location>
</feature>
<evidence type="ECO:0000313" key="3">
    <source>
        <dbReference type="EMBL" id="WFD46570.1"/>
    </source>
</evidence>
<organism evidence="3 4">
    <name type="scientific">Malassezia furfur</name>
    <name type="common">Pityriasis versicolor infection agent</name>
    <name type="synonym">Pityrosporum furfur</name>
    <dbReference type="NCBI Taxonomy" id="55194"/>
    <lineage>
        <taxon>Eukaryota</taxon>
        <taxon>Fungi</taxon>
        <taxon>Dikarya</taxon>
        <taxon>Basidiomycota</taxon>
        <taxon>Ustilaginomycotina</taxon>
        <taxon>Malasseziomycetes</taxon>
        <taxon>Malasseziales</taxon>
        <taxon>Malasseziaceae</taxon>
        <taxon>Malassezia</taxon>
    </lineage>
</organism>
<evidence type="ECO:0000313" key="4">
    <source>
        <dbReference type="Proteomes" id="UP000818624"/>
    </source>
</evidence>
<accession>A0ABY8ELY3</accession>
<protein>
    <recommendedName>
        <fullName evidence="2">Sfi1 spindle body domain-containing protein</fullName>
    </recommendedName>
</protein>
<dbReference type="EMBL" id="CP046234">
    <property type="protein sequence ID" value="WFD46570.1"/>
    <property type="molecule type" value="Genomic_DNA"/>
</dbReference>
<dbReference type="InterPro" id="IPR013665">
    <property type="entry name" value="Sfi1_dom"/>
</dbReference>
<gene>
    <name evidence="3" type="ORF">GLX27_001207</name>
</gene>
<evidence type="ECO:0000256" key="1">
    <source>
        <dbReference type="SAM" id="MobiDB-lite"/>
    </source>
</evidence>
<keyword evidence="4" id="KW-1185">Reference proteome</keyword>
<dbReference type="Proteomes" id="UP000818624">
    <property type="component" value="Chromosome 1"/>
</dbReference>
<reference evidence="3 4" key="1">
    <citation type="journal article" date="2020" name="Elife">
        <title>Loss of centromere function drives karyotype evolution in closely related Malassezia species.</title>
        <authorList>
            <person name="Sankaranarayanan S.R."/>
            <person name="Ianiri G."/>
            <person name="Coelho M.A."/>
            <person name="Reza M.H."/>
            <person name="Thimmappa B.C."/>
            <person name="Ganguly P."/>
            <person name="Vadnala R.N."/>
            <person name="Sun S."/>
            <person name="Siddharthan R."/>
            <person name="Tellgren-Roth C."/>
            <person name="Dawson T.L."/>
            <person name="Heitman J."/>
            <person name="Sanyal K."/>
        </authorList>
    </citation>
    <scope>NUCLEOTIDE SEQUENCE [LARGE SCALE GENOMIC DNA]</scope>
    <source>
        <strain evidence="3">CBS14141</strain>
    </source>
</reference>
<name>A0ABY8ELY3_MALFU</name>
<feature type="region of interest" description="Disordered" evidence="1">
    <location>
        <begin position="167"/>
        <end position="241"/>
    </location>
</feature>
<dbReference type="Pfam" id="PF08457">
    <property type="entry name" value="Sfi1"/>
    <property type="match status" value="1"/>
</dbReference>
<proteinExistence type="predicted"/>